<keyword evidence="1" id="KW-1133">Transmembrane helix</keyword>
<protein>
    <submittedName>
        <fullName evidence="2">Uncharacterized protein</fullName>
    </submittedName>
</protein>
<organism evidence="2 3">
    <name type="scientific">Aphis craccivora</name>
    <name type="common">Cowpea aphid</name>
    <dbReference type="NCBI Taxonomy" id="307492"/>
    <lineage>
        <taxon>Eukaryota</taxon>
        <taxon>Metazoa</taxon>
        <taxon>Ecdysozoa</taxon>
        <taxon>Arthropoda</taxon>
        <taxon>Hexapoda</taxon>
        <taxon>Insecta</taxon>
        <taxon>Pterygota</taxon>
        <taxon>Neoptera</taxon>
        <taxon>Paraneoptera</taxon>
        <taxon>Hemiptera</taxon>
        <taxon>Sternorrhyncha</taxon>
        <taxon>Aphidomorpha</taxon>
        <taxon>Aphidoidea</taxon>
        <taxon>Aphididae</taxon>
        <taxon>Aphidini</taxon>
        <taxon>Aphis</taxon>
        <taxon>Aphis</taxon>
    </lineage>
</organism>
<feature type="transmembrane region" description="Helical" evidence="1">
    <location>
        <begin position="56"/>
        <end position="76"/>
    </location>
</feature>
<dbReference type="AlphaFoldDB" id="A0A6G0YGV6"/>
<evidence type="ECO:0000313" key="3">
    <source>
        <dbReference type="Proteomes" id="UP000478052"/>
    </source>
</evidence>
<keyword evidence="1" id="KW-0812">Transmembrane</keyword>
<gene>
    <name evidence="2" type="ORF">FWK35_00020291</name>
</gene>
<accession>A0A6G0YGV6</accession>
<dbReference type="EMBL" id="VUJU01004041">
    <property type="protein sequence ID" value="KAF0755726.1"/>
    <property type="molecule type" value="Genomic_DNA"/>
</dbReference>
<name>A0A6G0YGV6_APHCR</name>
<keyword evidence="1" id="KW-0472">Membrane</keyword>
<proteinExistence type="predicted"/>
<keyword evidence="3" id="KW-1185">Reference proteome</keyword>
<comment type="caution">
    <text evidence="2">The sequence shown here is derived from an EMBL/GenBank/DDBJ whole genome shotgun (WGS) entry which is preliminary data.</text>
</comment>
<evidence type="ECO:0000256" key="1">
    <source>
        <dbReference type="SAM" id="Phobius"/>
    </source>
</evidence>
<dbReference type="Proteomes" id="UP000478052">
    <property type="component" value="Unassembled WGS sequence"/>
</dbReference>
<evidence type="ECO:0000313" key="2">
    <source>
        <dbReference type="EMBL" id="KAF0755726.1"/>
    </source>
</evidence>
<sequence>MHFTANSHTQFNIMFKSGLRKNTNSKIMALKVSTFYHGTIRHLYWPQTTVRWNQDFIFVSSSLFFIIIIWVHISFIGNMDIFLFSGTIPIVYFDRYNIDTLADGCCVAFRERLSKLLSSTLIIDFTVVLCEINLVVLDKFELLALHCVINIRLSYKRISSPQQYNIFIVEFRHTSHTKIRVSFNYTNATHTLKTVPRERERGRKIYSQFQKLGKKNTVKDCDLKIKVNLIGCNRLGEKGGGDIDGQMPFYFSIAAECYIENKCVPFCYTVGVKWVTVMNDDDCIKFELNDIFSLYSSSLIIPLNLHFGVFRPLKHKSHFSLTTGNWKLYPRLTNHLRSESDPYGT</sequence>
<reference evidence="2 3" key="1">
    <citation type="submission" date="2019-08" db="EMBL/GenBank/DDBJ databases">
        <title>Whole genome of Aphis craccivora.</title>
        <authorList>
            <person name="Voronova N.V."/>
            <person name="Shulinski R.S."/>
            <person name="Bandarenka Y.V."/>
            <person name="Zhorov D.G."/>
            <person name="Warner D."/>
        </authorList>
    </citation>
    <scope>NUCLEOTIDE SEQUENCE [LARGE SCALE GENOMIC DNA]</scope>
    <source>
        <strain evidence="2">180601</strain>
        <tissue evidence="2">Whole Body</tissue>
    </source>
</reference>